<evidence type="ECO:0000256" key="1">
    <source>
        <dbReference type="SAM" id="MobiDB-lite"/>
    </source>
</evidence>
<feature type="compositionally biased region" description="Basic residues" evidence="1">
    <location>
        <begin position="17"/>
        <end position="29"/>
    </location>
</feature>
<proteinExistence type="predicted"/>
<evidence type="ECO:0000313" key="2">
    <source>
        <dbReference type="EMBL" id="DAF59150.1"/>
    </source>
</evidence>
<organism evidence="2">
    <name type="scientific">Siphoviridae sp. ctmwf23</name>
    <dbReference type="NCBI Taxonomy" id="2827935"/>
    <lineage>
        <taxon>Viruses</taxon>
        <taxon>Duplodnaviria</taxon>
        <taxon>Heunggongvirae</taxon>
        <taxon>Uroviricota</taxon>
        <taxon>Caudoviricetes</taxon>
    </lineage>
</organism>
<name>A0A8S5T7D0_9CAUD</name>
<protein>
    <submittedName>
        <fullName evidence="2">Uncharacterized protein</fullName>
    </submittedName>
</protein>
<accession>A0A8S5T7D0</accession>
<sequence>MRIFDTTLPPKLFSPRHNPHSTLRTRAKKRERGVVCRGAILYLKSPPPLPRKVIFRSSKKNARRAEKCG</sequence>
<reference evidence="2" key="1">
    <citation type="journal article" date="2021" name="Proc. Natl. Acad. Sci. U.S.A.">
        <title>A Catalog of Tens of Thousands of Viruses from Human Metagenomes Reveals Hidden Associations with Chronic Diseases.</title>
        <authorList>
            <person name="Tisza M.J."/>
            <person name="Buck C.B."/>
        </authorList>
    </citation>
    <scope>NUCLEOTIDE SEQUENCE</scope>
    <source>
        <strain evidence="2">Ctmwf23</strain>
    </source>
</reference>
<feature type="region of interest" description="Disordered" evidence="1">
    <location>
        <begin position="1"/>
        <end position="29"/>
    </location>
</feature>
<dbReference type="EMBL" id="BK032763">
    <property type="protein sequence ID" value="DAF59150.1"/>
    <property type="molecule type" value="Genomic_DNA"/>
</dbReference>